<dbReference type="GO" id="GO:0006508">
    <property type="term" value="P:proteolysis"/>
    <property type="evidence" value="ECO:0007669"/>
    <property type="project" value="InterPro"/>
</dbReference>
<dbReference type="RefSeq" id="XP_001884800.1">
    <property type="nucleotide sequence ID" value="XM_001884765.1"/>
</dbReference>
<proteinExistence type="inferred from homology"/>
<dbReference type="GeneID" id="6080413"/>
<evidence type="ECO:0000313" key="3">
    <source>
        <dbReference type="EMBL" id="EDR04628.1"/>
    </source>
</evidence>
<sequence length="763" mass="84187">MFLETADVLVENYVELFWYLLQDHQKETRNLPRVDSASNVKVLSNSSSLKIPVRRLSKISVEKPSSPTPVEPNPTAPPLFALTIGINKYNCPEFTVLSGAVNDADSVEEYLKEDLSVPPSHIRSLRDEAATRAAIIQGFMDLRSDERIKRGDPILLFYAGHGAETDVNGGKGKEGEKIQMIVPCDYGEGEDGVDGIPDRTINALLEGLAREKGDNITVIFDCCHSGSGTRKGAPEDHTRVNRSATLMKDVPSHLDNDILAGARGGRLSKGFLQKGLRSHVLMAACGQAQQAVDDRIHKRGVFTHALVTALKTIGADRLTYTEVLQRMERLPMQDPQCEGFHQDRIFFHSKAPSAGRVFYNVHLDEKGSVIIEAGSAHGITSGTEFAIHSSQDFKDDSLLGTLVVTEVEPFSCSARFPLGTDKNNLLEKGPAFALETKAGKQADFRIHVPLDKAFLCVFDAIALEMKYIDPEHGKIVVVEKKQNPDLEVALEGGGIVFNILDHRITRYGLTRMPYSVAADVQEVYPVMRAAAHYYWHLNRTSLIPALEGQLHVEFTRLEKASVDINFQPVLGPTGPNLNLFGVIDLVADGRFKYGMKITNDSPFDLYPSIFLFDNSDFSIDPYYLPSTSGQRLDAPLPKRGGSLTVGYGSGGAAPFTFQVRDNQNVDVGFFKFFLTTQPVRYNNVPQPSPFASKRGMVTSRRETLSIFATMTLPVVQRRKLSTFDRGIHNKEVLPSSFPSYPSFHGGAVAPARIPDINHASWLP</sequence>
<evidence type="ECO:0000259" key="2">
    <source>
        <dbReference type="Pfam" id="PF00656"/>
    </source>
</evidence>
<dbReference type="EMBL" id="DS547117">
    <property type="protein sequence ID" value="EDR04628.1"/>
    <property type="molecule type" value="Genomic_DNA"/>
</dbReference>
<dbReference type="PANTHER" id="PTHR48104">
    <property type="entry name" value="METACASPASE-4"/>
    <property type="match status" value="1"/>
</dbReference>
<gene>
    <name evidence="3" type="ORF">LACBIDRAFT_304310</name>
</gene>
<dbReference type="GO" id="GO:0005737">
    <property type="term" value="C:cytoplasm"/>
    <property type="evidence" value="ECO:0007669"/>
    <property type="project" value="TreeGrafter"/>
</dbReference>
<dbReference type="Pfam" id="PF00656">
    <property type="entry name" value="Peptidase_C14"/>
    <property type="match status" value="1"/>
</dbReference>
<dbReference type="Gene3D" id="3.40.50.1460">
    <property type="match status" value="1"/>
</dbReference>
<protein>
    <submittedName>
        <fullName evidence="3">Predicted protein</fullName>
    </submittedName>
</protein>
<accession>B0DLC5</accession>
<dbReference type="InterPro" id="IPR050452">
    <property type="entry name" value="Metacaspase"/>
</dbReference>
<dbReference type="GO" id="GO:0004197">
    <property type="term" value="F:cysteine-type endopeptidase activity"/>
    <property type="evidence" value="ECO:0007669"/>
    <property type="project" value="InterPro"/>
</dbReference>
<evidence type="ECO:0000313" key="4">
    <source>
        <dbReference type="Proteomes" id="UP000001194"/>
    </source>
</evidence>
<organism evidence="4">
    <name type="scientific">Laccaria bicolor (strain S238N-H82 / ATCC MYA-4686)</name>
    <name type="common">Bicoloured deceiver</name>
    <name type="synonym">Laccaria laccata var. bicolor</name>
    <dbReference type="NCBI Taxonomy" id="486041"/>
    <lineage>
        <taxon>Eukaryota</taxon>
        <taxon>Fungi</taxon>
        <taxon>Dikarya</taxon>
        <taxon>Basidiomycota</taxon>
        <taxon>Agaricomycotina</taxon>
        <taxon>Agaricomycetes</taxon>
        <taxon>Agaricomycetidae</taxon>
        <taxon>Agaricales</taxon>
        <taxon>Agaricineae</taxon>
        <taxon>Hydnangiaceae</taxon>
        <taxon>Laccaria</taxon>
    </lineage>
</organism>
<evidence type="ECO:0000256" key="1">
    <source>
        <dbReference type="ARBA" id="ARBA00009005"/>
    </source>
</evidence>
<keyword evidence="4" id="KW-1185">Reference proteome</keyword>
<dbReference type="Proteomes" id="UP000001194">
    <property type="component" value="Unassembled WGS sequence"/>
</dbReference>
<comment type="similarity">
    <text evidence="1">Belongs to the peptidase C14B family.</text>
</comment>
<dbReference type="HOGENOM" id="CLU_011935_1_0_1"/>
<name>B0DLC5_LACBS</name>
<dbReference type="AlphaFoldDB" id="B0DLC5"/>
<feature type="domain" description="Peptidase C14 caspase" evidence="2">
    <location>
        <begin position="80"/>
        <end position="329"/>
    </location>
</feature>
<reference evidence="3 4" key="1">
    <citation type="journal article" date="2008" name="Nature">
        <title>The genome of Laccaria bicolor provides insights into mycorrhizal symbiosis.</title>
        <authorList>
            <person name="Martin F."/>
            <person name="Aerts A."/>
            <person name="Ahren D."/>
            <person name="Brun A."/>
            <person name="Danchin E.G.J."/>
            <person name="Duchaussoy F."/>
            <person name="Gibon J."/>
            <person name="Kohler A."/>
            <person name="Lindquist E."/>
            <person name="Pereda V."/>
            <person name="Salamov A."/>
            <person name="Shapiro H.J."/>
            <person name="Wuyts J."/>
            <person name="Blaudez D."/>
            <person name="Buee M."/>
            <person name="Brokstein P."/>
            <person name="Canbaeck B."/>
            <person name="Cohen D."/>
            <person name="Courty P.E."/>
            <person name="Coutinho P.M."/>
            <person name="Delaruelle C."/>
            <person name="Detter J.C."/>
            <person name="Deveau A."/>
            <person name="DiFazio S."/>
            <person name="Duplessis S."/>
            <person name="Fraissinet-Tachet L."/>
            <person name="Lucic E."/>
            <person name="Frey-Klett P."/>
            <person name="Fourrey C."/>
            <person name="Feussner I."/>
            <person name="Gay G."/>
            <person name="Grimwood J."/>
            <person name="Hoegger P.J."/>
            <person name="Jain P."/>
            <person name="Kilaru S."/>
            <person name="Labbe J."/>
            <person name="Lin Y.C."/>
            <person name="Legue V."/>
            <person name="Le Tacon F."/>
            <person name="Marmeisse R."/>
            <person name="Melayah D."/>
            <person name="Montanini B."/>
            <person name="Muratet M."/>
            <person name="Nehls U."/>
            <person name="Niculita-Hirzel H."/>
            <person name="Oudot-Le Secq M.P."/>
            <person name="Peter M."/>
            <person name="Quesneville H."/>
            <person name="Rajashekar B."/>
            <person name="Reich M."/>
            <person name="Rouhier N."/>
            <person name="Schmutz J."/>
            <person name="Yin T."/>
            <person name="Chalot M."/>
            <person name="Henrissat B."/>
            <person name="Kuees U."/>
            <person name="Lucas S."/>
            <person name="Van de Peer Y."/>
            <person name="Podila G.K."/>
            <person name="Polle A."/>
            <person name="Pukkila P.J."/>
            <person name="Richardson P.M."/>
            <person name="Rouze P."/>
            <person name="Sanders I.R."/>
            <person name="Stajich J.E."/>
            <person name="Tunlid A."/>
            <person name="Tuskan G."/>
            <person name="Grigoriev I.V."/>
        </authorList>
    </citation>
    <scope>NUCLEOTIDE SEQUENCE [LARGE SCALE GENOMIC DNA]</scope>
    <source>
        <strain evidence="4">S238N-H82 / ATCC MYA-4686</strain>
    </source>
</reference>
<dbReference type="KEGG" id="lbc:LACBIDRAFT_304310"/>
<dbReference type="InterPro" id="IPR011600">
    <property type="entry name" value="Pept_C14_caspase"/>
</dbReference>
<dbReference type="PANTHER" id="PTHR48104:SF30">
    <property type="entry name" value="METACASPASE-1"/>
    <property type="match status" value="1"/>
</dbReference>
<dbReference type="InParanoid" id="B0DLC5"/>
<dbReference type="OrthoDB" id="3223806at2759"/>